<reference evidence="3" key="1">
    <citation type="submission" date="2018-03" db="EMBL/GenBank/DDBJ databases">
        <authorList>
            <person name="Rodrigo-Torres L."/>
            <person name="Arahal R. D."/>
            <person name="Lucena T."/>
        </authorList>
    </citation>
    <scope>NUCLEOTIDE SEQUENCE [LARGE SCALE GENOMIC DNA]</scope>
    <source>
        <strain evidence="3">CECT 7615</strain>
    </source>
</reference>
<dbReference type="EMBL" id="ONZG01000004">
    <property type="protein sequence ID" value="SPJ28398.1"/>
    <property type="molecule type" value="Genomic_DNA"/>
</dbReference>
<gene>
    <name evidence="2" type="ORF">TRM7615_01897</name>
</gene>
<organism evidence="2 3">
    <name type="scientific">Falsiruegeria mediterranea M17</name>
    <dbReference type="NCBI Taxonomy" id="1200281"/>
    <lineage>
        <taxon>Bacteria</taxon>
        <taxon>Pseudomonadati</taxon>
        <taxon>Pseudomonadota</taxon>
        <taxon>Alphaproteobacteria</taxon>
        <taxon>Rhodobacterales</taxon>
        <taxon>Roseobacteraceae</taxon>
        <taxon>Falsiruegeria</taxon>
    </lineage>
</organism>
<feature type="domain" description="DUF6455" evidence="1">
    <location>
        <begin position="1"/>
        <end position="82"/>
    </location>
</feature>
<evidence type="ECO:0000259" key="1">
    <source>
        <dbReference type="Pfam" id="PF20056"/>
    </source>
</evidence>
<dbReference type="OrthoDB" id="7961152at2"/>
<protein>
    <recommendedName>
        <fullName evidence="1">DUF6455 domain-containing protein</fullName>
    </recommendedName>
</protein>
<evidence type="ECO:0000313" key="3">
    <source>
        <dbReference type="Proteomes" id="UP000244898"/>
    </source>
</evidence>
<dbReference type="InterPro" id="IPR045601">
    <property type="entry name" value="DUF6455"/>
</dbReference>
<dbReference type="RefSeq" id="WP_108787277.1">
    <property type="nucleotide sequence ID" value="NZ_ONZG01000004.1"/>
</dbReference>
<keyword evidence="3" id="KW-1185">Reference proteome</keyword>
<sequence length="84" mass="9459">MPNREQLKRHADLVDRMATVRGIDLEEQALRGNVSIDEISDAVSSCTNCTNPEHCQQWLSGRERAEASPEYCRNADLFAELAPK</sequence>
<dbReference type="Pfam" id="PF20056">
    <property type="entry name" value="DUF6455"/>
    <property type="match status" value="1"/>
</dbReference>
<dbReference type="Proteomes" id="UP000244898">
    <property type="component" value="Unassembled WGS sequence"/>
</dbReference>
<proteinExistence type="predicted"/>
<dbReference type="AlphaFoldDB" id="A0A2R8C7M0"/>
<accession>A0A2R8C7M0</accession>
<evidence type="ECO:0000313" key="2">
    <source>
        <dbReference type="EMBL" id="SPJ28398.1"/>
    </source>
</evidence>
<name>A0A2R8C7M0_9RHOB</name>